<dbReference type="EMBL" id="CP075866">
    <property type="protein sequence ID" value="QYS98612.1"/>
    <property type="molecule type" value="Genomic_DNA"/>
</dbReference>
<accession>A0A8G0PFH3</accession>
<organism evidence="2 3">
    <name type="scientific">Trichoderma simmonsii</name>
    <dbReference type="NCBI Taxonomy" id="1491479"/>
    <lineage>
        <taxon>Eukaryota</taxon>
        <taxon>Fungi</taxon>
        <taxon>Dikarya</taxon>
        <taxon>Ascomycota</taxon>
        <taxon>Pezizomycotina</taxon>
        <taxon>Sordariomycetes</taxon>
        <taxon>Hypocreomycetidae</taxon>
        <taxon>Hypocreales</taxon>
        <taxon>Hypocreaceae</taxon>
        <taxon>Trichoderma</taxon>
    </lineage>
</organism>
<dbReference type="AlphaFoldDB" id="A0A8G0PFH3"/>
<feature type="region of interest" description="Disordered" evidence="1">
    <location>
        <begin position="1"/>
        <end position="26"/>
    </location>
</feature>
<evidence type="ECO:0000313" key="3">
    <source>
        <dbReference type="Proteomes" id="UP000826661"/>
    </source>
</evidence>
<reference evidence="2 3" key="1">
    <citation type="journal article" date="2021" name="BMC Genomics">
        <title>Telomere-to-telomere genome assembly of asparaginase-producing Trichoderma simmonsii.</title>
        <authorList>
            <person name="Chung D."/>
            <person name="Kwon Y.M."/>
            <person name="Yang Y."/>
        </authorList>
    </citation>
    <scope>NUCLEOTIDE SEQUENCE [LARGE SCALE GENOMIC DNA]</scope>
    <source>
        <strain evidence="2 3">GH-Sj1</strain>
    </source>
</reference>
<protein>
    <submittedName>
        <fullName evidence="2">Uncharacterized protein</fullName>
    </submittedName>
</protein>
<proteinExistence type="predicted"/>
<name>A0A8G0PFH3_9HYPO</name>
<dbReference type="Proteomes" id="UP000826661">
    <property type="component" value="Chromosome III"/>
</dbReference>
<keyword evidence="3" id="KW-1185">Reference proteome</keyword>
<gene>
    <name evidence="2" type="ORF">H0G86_005787</name>
</gene>
<sequence length="102" mass="11988">MSHTRLYISQHHTREADSRQGGVKTRSGSRLNFIVLEGRIWRFQTRHINVTTATLHYRRPAYHSGETLTFAPYKTHQLMKSLMGLNQSRHRAFELRHFQGAL</sequence>
<evidence type="ECO:0000256" key="1">
    <source>
        <dbReference type="SAM" id="MobiDB-lite"/>
    </source>
</evidence>
<evidence type="ECO:0000313" key="2">
    <source>
        <dbReference type="EMBL" id="QYS98612.1"/>
    </source>
</evidence>